<comment type="caution">
    <text evidence="2">The sequence shown here is derived from an EMBL/GenBank/DDBJ whole genome shotgun (WGS) entry which is preliminary data.</text>
</comment>
<dbReference type="Proteomes" id="UP001360560">
    <property type="component" value="Unassembled WGS sequence"/>
</dbReference>
<dbReference type="GeneID" id="90076109"/>
<keyword evidence="3" id="KW-1185">Reference proteome</keyword>
<accession>A0AAV5QTP9</accession>
<feature type="compositionally biased region" description="Polar residues" evidence="1">
    <location>
        <begin position="113"/>
        <end position="122"/>
    </location>
</feature>
<feature type="compositionally biased region" description="Basic and acidic residues" evidence="1">
    <location>
        <begin position="146"/>
        <end position="164"/>
    </location>
</feature>
<name>A0AAV5QTP9_9ASCO</name>
<sequence length="191" mass="21492">MHARTVPIIPVNFEEKCLDEIVIKMSPEQKDEKYRTGSGGGYSNPELGELYEKIKAQAFSKEALKKVENYKAKKGSSGFKIIEMNGKEVAGFREVIADHFSPTPSKRKRGQGSPYSDATEGQRTPRPRIGSIDGQNKNDAMIDENNEVRDENGRPEVAPKEKTTEWITPRFCQPQISLLTNLVTGIQKERH</sequence>
<dbReference type="EMBL" id="BTFZ01000014">
    <property type="protein sequence ID" value="GMM38134.1"/>
    <property type="molecule type" value="Genomic_DNA"/>
</dbReference>
<protein>
    <submittedName>
        <fullName evidence="2">Uncharacterized protein</fullName>
    </submittedName>
</protein>
<gene>
    <name evidence="2" type="ORF">DASC09_054590</name>
</gene>
<evidence type="ECO:0000313" key="3">
    <source>
        <dbReference type="Proteomes" id="UP001360560"/>
    </source>
</evidence>
<dbReference type="AlphaFoldDB" id="A0AAV5QTP9"/>
<dbReference type="RefSeq" id="XP_064855130.1">
    <property type="nucleotide sequence ID" value="XM_064999058.1"/>
</dbReference>
<organism evidence="2 3">
    <name type="scientific">Saccharomycopsis crataegensis</name>
    <dbReference type="NCBI Taxonomy" id="43959"/>
    <lineage>
        <taxon>Eukaryota</taxon>
        <taxon>Fungi</taxon>
        <taxon>Dikarya</taxon>
        <taxon>Ascomycota</taxon>
        <taxon>Saccharomycotina</taxon>
        <taxon>Saccharomycetes</taxon>
        <taxon>Saccharomycopsidaceae</taxon>
        <taxon>Saccharomycopsis</taxon>
    </lineage>
</organism>
<feature type="region of interest" description="Disordered" evidence="1">
    <location>
        <begin position="95"/>
        <end position="165"/>
    </location>
</feature>
<evidence type="ECO:0000313" key="2">
    <source>
        <dbReference type="EMBL" id="GMM38134.1"/>
    </source>
</evidence>
<evidence type="ECO:0000256" key="1">
    <source>
        <dbReference type="SAM" id="MobiDB-lite"/>
    </source>
</evidence>
<reference evidence="2 3" key="1">
    <citation type="journal article" date="2023" name="Elife">
        <title>Identification of key yeast species and microbe-microbe interactions impacting larval growth of Drosophila in the wild.</title>
        <authorList>
            <person name="Mure A."/>
            <person name="Sugiura Y."/>
            <person name="Maeda R."/>
            <person name="Honda K."/>
            <person name="Sakurai N."/>
            <person name="Takahashi Y."/>
            <person name="Watada M."/>
            <person name="Katoh T."/>
            <person name="Gotoh A."/>
            <person name="Gotoh Y."/>
            <person name="Taniguchi I."/>
            <person name="Nakamura K."/>
            <person name="Hayashi T."/>
            <person name="Katayama T."/>
            <person name="Uemura T."/>
            <person name="Hattori Y."/>
        </authorList>
    </citation>
    <scope>NUCLEOTIDE SEQUENCE [LARGE SCALE GENOMIC DNA]</scope>
    <source>
        <strain evidence="2 3">SC-9</strain>
    </source>
</reference>
<proteinExistence type="predicted"/>